<name>A0A1B7TIW5_9ASCO</name>
<dbReference type="Pfam" id="PF22037">
    <property type="entry name" value="PSD13_N"/>
    <property type="match status" value="1"/>
</dbReference>
<dbReference type="SUPFAM" id="SSF46785">
    <property type="entry name" value="Winged helix' DNA-binding domain"/>
    <property type="match status" value="1"/>
</dbReference>
<evidence type="ECO:0000313" key="9">
    <source>
        <dbReference type="Proteomes" id="UP000092321"/>
    </source>
</evidence>
<evidence type="ECO:0000256" key="1">
    <source>
        <dbReference type="ARBA" id="ARBA00004123"/>
    </source>
</evidence>
<organism evidence="8 9">
    <name type="scientific">Hanseniaspora valbyensis NRRL Y-1626</name>
    <dbReference type="NCBI Taxonomy" id="766949"/>
    <lineage>
        <taxon>Eukaryota</taxon>
        <taxon>Fungi</taxon>
        <taxon>Dikarya</taxon>
        <taxon>Ascomycota</taxon>
        <taxon>Saccharomycotina</taxon>
        <taxon>Saccharomycetes</taxon>
        <taxon>Saccharomycodales</taxon>
        <taxon>Saccharomycodaceae</taxon>
        <taxon>Hanseniaspora</taxon>
    </lineage>
</organism>
<dbReference type="InterPro" id="IPR054179">
    <property type="entry name" value="PSD13_N"/>
</dbReference>
<keyword evidence="9" id="KW-1185">Reference proteome</keyword>
<dbReference type="PROSITE" id="PS50082">
    <property type="entry name" value="WD_REPEATS_2"/>
    <property type="match status" value="1"/>
</dbReference>
<protein>
    <submittedName>
        <fullName evidence="8">WD40 repeat-like protein</fullName>
    </submittedName>
</protein>
<feature type="repeat" description="WD" evidence="5">
    <location>
        <begin position="96"/>
        <end position="130"/>
    </location>
</feature>
<dbReference type="PANTHER" id="PTHR44040">
    <property type="entry name" value="RETINOBLASTOMA-BINDING PROTEIN 5"/>
    <property type="match status" value="1"/>
</dbReference>
<dbReference type="Gene3D" id="2.130.10.10">
    <property type="entry name" value="YVTN repeat-like/Quinoprotein amine dehydrogenase"/>
    <property type="match status" value="2"/>
</dbReference>
<dbReference type="InterPro" id="IPR036322">
    <property type="entry name" value="WD40_repeat_dom_sf"/>
</dbReference>
<dbReference type="AlphaFoldDB" id="A0A1B7TIW5"/>
<dbReference type="InterPro" id="IPR015943">
    <property type="entry name" value="WD40/YVTN_repeat-like_dom_sf"/>
</dbReference>
<feature type="domain" description="PSD13 N-terminal" evidence="7">
    <location>
        <begin position="490"/>
        <end position="724"/>
    </location>
</feature>
<reference evidence="9" key="1">
    <citation type="journal article" date="2016" name="Proc. Natl. Acad. Sci. U.S.A.">
        <title>Comparative genomics of biotechnologically important yeasts.</title>
        <authorList>
            <person name="Riley R."/>
            <person name="Haridas S."/>
            <person name="Wolfe K.H."/>
            <person name="Lopes M.R."/>
            <person name="Hittinger C.T."/>
            <person name="Goeker M."/>
            <person name="Salamov A.A."/>
            <person name="Wisecaver J.H."/>
            <person name="Long T.M."/>
            <person name="Calvey C.H."/>
            <person name="Aerts A.L."/>
            <person name="Barry K.W."/>
            <person name="Choi C."/>
            <person name="Clum A."/>
            <person name="Coughlan A.Y."/>
            <person name="Deshpande S."/>
            <person name="Douglass A.P."/>
            <person name="Hanson S.J."/>
            <person name="Klenk H.-P."/>
            <person name="LaButti K.M."/>
            <person name="Lapidus A."/>
            <person name="Lindquist E.A."/>
            <person name="Lipzen A.M."/>
            <person name="Meier-Kolthoff J.P."/>
            <person name="Ohm R.A."/>
            <person name="Otillar R.P."/>
            <person name="Pangilinan J.L."/>
            <person name="Peng Y."/>
            <person name="Rokas A."/>
            <person name="Rosa C.A."/>
            <person name="Scheuner C."/>
            <person name="Sibirny A.A."/>
            <person name="Slot J.C."/>
            <person name="Stielow J.B."/>
            <person name="Sun H."/>
            <person name="Kurtzman C.P."/>
            <person name="Blackwell M."/>
            <person name="Grigoriev I.V."/>
            <person name="Jeffries T.W."/>
        </authorList>
    </citation>
    <scope>NUCLEOTIDE SEQUENCE [LARGE SCALE GENOMIC DNA]</scope>
    <source>
        <strain evidence="9">NRRL Y-1626</strain>
    </source>
</reference>
<dbReference type="InterPro" id="IPR036390">
    <property type="entry name" value="WH_DNA-bd_sf"/>
</dbReference>
<evidence type="ECO:0000256" key="5">
    <source>
        <dbReference type="PROSITE-ProRule" id="PRU00221"/>
    </source>
</evidence>
<dbReference type="PANTHER" id="PTHR44040:SF1">
    <property type="entry name" value="RETINOBLASTOMA-BINDING PROTEIN 5"/>
    <property type="match status" value="1"/>
</dbReference>
<dbReference type="PROSITE" id="PS00678">
    <property type="entry name" value="WD_REPEATS_1"/>
    <property type="match status" value="1"/>
</dbReference>
<keyword evidence="2 5" id="KW-0853">WD repeat</keyword>
<gene>
    <name evidence="8" type="ORF">HANVADRAFT_47292</name>
</gene>
<evidence type="ECO:0000259" key="7">
    <source>
        <dbReference type="Pfam" id="PF22037"/>
    </source>
</evidence>
<dbReference type="Pfam" id="PF01399">
    <property type="entry name" value="PCI"/>
    <property type="match status" value="1"/>
</dbReference>
<evidence type="ECO:0000256" key="4">
    <source>
        <dbReference type="ARBA" id="ARBA00023242"/>
    </source>
</evidence>
<dbReference type="Proteomes" id="UP000092321">
    <property type="component" value="Unassembled WGS sequence"/>
</dbReference>
<dbReference type="SMART" id="SM00320">
    <property type="entry name" value="WD40"/>
    <property type="match status" value="4"/>
</dbReference>
<dbReference type="SUPFAM" id="SSF50978">
    <property type="entry name" value="WD40 repeat-like"/>
    <property type="match status" value="1"/>
</dbReference>
<dbReference type="PROSITE" id="PS50294">
    <property type="entry name" value="WD_REPEATS_REGION"/>
    <property type="match status" value="1"/>
</dbReference>
<dbReference type="InterPro" id="IPR001680">
    <property type="entry name" value="WD40_rpt"/>
</dbReference>
<keyword evidence="4" id="KW-0539">Nucleus</keyword>
<comment type="subcellular location">
    <subcellularLocation>
        <location evidence="1">Nucleus</location>
    </subcellularLocation>
</comment>
<evidence type="ECO:0000256" key="3">
    <source>
        <dbReference type="ARBA" id="ARBA00022737"/>
    </source>
</evidence>
<dbReference type="EMBL" id="LXPE01000003">
    <property type="protein sequence ID" value="OBA28628.1"/>
    <property type="molecule type" value="Genomic_DNA"/>
</dbReference>
<comment type="caution">
    <text evidence="8">The sequence shown here is derived from an EMBL/GenBank/DDBJ whole genome shotgun (WGS) entry which is preliminary data.</text>
</comment>
<dbReference type="InterPro" id="IPR037850">
    <property type="entry name" value="RBBP5/Swd1"/>
</dbReference>
<dbReference type="GO" id="GO:0048188">
    <property type="term" value="C:Set1C/COMPASS complex"/>
    <property type="evidence" value="ECO:0007669"/>
    <property type="project" value="InterPro"/>
</dbReference>
<keyword evidence="3" id="KW-0677">Repeat</keyword>
<evidence type="ECO:0000256" key="2">
    <source>
        <dbReference type="ARBA" id="ARBA00022574"/>
    </source>
</evidence>
<evidence type="ECO:0000313" key="8">
    <source>
        <dbReference type="EMBL" id="OBA28628.1"/>
    </source>
</evidence>
<proteinExistence type="predicted"/>
<dbReference type="InterPro" id="IPR000717">
    <property type="entry name" value="PCI_dom"/>
</dbReference>
<dbReference type="InterPro" id="IPR019775">
    <property type="entry name" value="WD40_repeat_CS"/>
</dbReference>
<sequence>MSINLLLHDPFCVLKDYPEHYNGIINTYPFKAIKQKFNHTGDYLAIGCSDGSIIIYDADTMKLILYLGHNTVFEDENITNETTLEIDNLNKQVCQMQNHTLSIQSLRWSSCSRYIISAGKDFNVKLWDLSCKFDHFIENSKFNIENNNKTCNCKNFEFQSAIWDARFYNEKNEYAIVCASGTCIPLIVDIKNGTQTRALNYGSIENNNYDSEKIDFIKDIFENEKKYGNCVSLELSEDICIVGTSKGWLMFYDMSNLTNIKLISYLKVCSSSIKTIIMSQSRHNLCVNSSDRIIRQYDVKIVTNNENVNNKKIAINLKHKYQDVINRLQWNSMGLSPHSGEFLIASAHGTTNETGLFLWDTSNGSLVKIYENAGEELSDIDWDANKMCIVATGVDSGDVFYWSVNLPPKWASLAPDFEEVDEQVEYIEKEDEFDEFDEDLVKKDQIKFENDTALLDLVTPDKTDVRAFIFELSTKIPTEATEVSNLLRDLTVLNDQKLWFQLSEKLEYLYFDENISNVLDNNIKLSIFENFVEPIIKNLNDLKVVDFLIYILQNDVSGLTSESKIDSLKKIKNVLIELDEKKVNQNDGYMKRINSVSVINCEIIKYLLLSNNLNESVDFLKQVSDSLSNPLDENFIAIRTKLAYYQSLLKLNEYNNEFNEYYYNSLLFISCYQKLNEDQYFTNEKYLNKVFVWNNFKLNLFLATLLADKIYHSNEILDNEWLKDTKFINDNEADNKCEEILKEIISKNLIESNALNYDLNINKLKKYYPKLLDENRVLFLKQKKSLVNLVNLIFNENINKKVLTFEEISNNIDVTTGDIELLLMKAMSLNLMKGKIDQTNQLIKINWIQPRVMTKKEIEVLQRNLINWRENHLELEITKLSA</sequence>
<dbReference type="GO" id="GO:0008541">
    <property type="term" value="C:proteasome regulatory particle, lid subcomplex"/>
    <property type="evidence" value="ECO:0007669"/>
    <property type="project" value="UniProtKB-ARBA"/>
</dbReference>
<dbReference type="Pfam" id="PF00400">
    <property type="entry name" value="WD40"/>
    <property type="match status" value="1"/>
</dbReference>
<accession>A0A1B7TIW5</accession>
<dbReference type="OrthoDB" id="196858at2759"/>
<feature type="domain" description="PCI" evidence="6">
    <location>
        <begin position="799"/>
        <end position="846"/>
    </location>
</feature>
<evidence type="ECO:0000259" key="6">
    <source>
        <dbReference type="Pfam" id="PF01399"/>
    </source>
</evidence>